<evidence type="ECO:0000256" key="1">
    <source>
        <dbReference type="SAM" id="MobiDB-lite"/>
    </source>
</evidence>
<organism evidence="2 3">
    <name type="scientific">Musa troglodytarum</name>
    <name type="common">fe'i banana</name>
    <dbReference type="NCBI Taxonomy" id="320322"/>
    <lineage>
        <taxon>Eukaryota</taxon>
        <taxon>Viridiplantae</taxon>
        <taxon>Streptophyta</taxon>
        <taxon>Embryophyta</taxon>
        <taxon>Tracheophyta</taxon>
        <taxon>Spermatophyta</taxon>
        <taxon>Magnoliopsida</taxon>
        <taxon>Liliopsida</taxon>
        <taxon>Zingiberales</taxon>
        <taxon>Musaceae</taxon>
        <taxon>Musa</taxon>
    </lineage>
</organism>
<proteinExistence type="predicted"/>
<protein>
    <submittedName>
        <fullName evidence="2">NADH dehydrogenase (Ubiquinone) 1 alpha subcomplex</fullName>
    </submittedName>
</protein>
<keyword evidence="3" id="KW-1185">Reference proteome</keyword>
<dbReference type="Proteomes" id="UP001055439">
    <property type="component" value="Chromosome 9"/>
</dbReference>
<evidence type="ECO:0000313" key="2">
    <source>
        <dbReference type="EMBL" id="URE43297.1"/>
    </source>
</evidence>
<feature type="region of interest" description="Disordered" evidence="1">
    <location>
        <begin position="39"/>
        <end position="64"/>
    </location>
</feature>
<reference evidence="2" key="1">
    <citation type="submission" date="2022-05" db="EMBL/GenBank/DDBJ databases">
        <title>The Musa troglodytarum L. genome provides insights into the mechanism of non-climacteric behaviour and enrichment of carotenoids.</title>
        <authorList>
            <person name="Wang J."/>
        </authorList>
    </citation>
    <scope>NUCLEOTIDE SEQUENCE</scope>
    <source>
        <tissue evidence="2">Leaf</tissue>
    </source>
</reference>
<gene>
    <name evidence="2" type="ORF">MUK42_14502</name>
</gene>
<evidence type="ECO:0000313" key="3">
    <source>
        <dbReference type="Proteomes" id="UP001055439"/>
    </source>
</evidence>
<name>A0A9E7L405_9LILI</name>
<dbReference type="OrthoDB" id="3308at2759"/>
<dbReference type="AlphaFoldDB" id="A0A9E7L405"/>
<sequence>MAEKFSCCQDGSLAFSVHTNLKKAIHSFEGIRGKSELIGGEGKKERKELGDRRGDQVRMTEAVV</sequence>
<feature type="compositionally biased region" description="Basic and acidic residues" evidence="1">
    <location>
        <begin position="39"/>
        <end position="58"/>
    </location>
</feature>
<dbReference type="EMBL" id="CP097511">
    <property type="protein sequence ID" value="URE43297.1"/>
    <property type="molecule type" value="Genomic_DNA"/>
</dbReference>
<accession>A0A9E7L405</accession>